<reference evidence="1" key="1">
    <citation type="submission" date="2020-04" db="EMBL/GenBank/DDBJ databases">
        <authorList>
            <person name="Chiriac C."/>
            <person name="Salcher M."/>
            <person name="Ghai R."/>
            <person name="Kavagutti S V."/>
        </authorList>
    </citation>
    <scope>NUCLEOTIDE SEQUENCE</scope>
</reference>
<proteinExistence type="predicted"/>
<dbReference type="EMBL" id="LR796172">
    <property type="protein sequence ID" value="CAB4123672.1"/>
    <property type="molecule type" value="Genomic_DNA"/>
</dbReference>
<gene>
    <name evidence="1" type="ORF">UFOVP48_59</name>
</gene>
<name>A0A6J5KQY3_9CAUD</name>
<accession>A0A6J5KQY3</accession>
<evidence type="ECO:0000313" key="1">
    <source>
        <dbReference type="EMBL" id="CAB4123672.1"/>
    </source>
</evidence>
<organism evidence="1">
    <name type="scientific">uncultured Caudovirales phage</name>
    <dbReference type="NCBI Taxonomy" id="2100421"/>
    <lineage>
        <taxon>Viruses</taxon>
        <taxon>Duplodnaviria</taxon>
        <taxon>Heunggongvirae</taxon>
        <taxon>Uroviricota</taxon>
        <taxon>Caudoviricetes</taxon>
        <taxon>Peduoviridae</taxon>
        <taxon>Maltschvirus</taxon>
        <taxon>Maltschvirus maltsch</taxon>
    </lineage>
</organism>
<protein>
    <submittedName>
        <fullName evidence="1">Uncharacterized protein</fullName>
    </submittedName>
</protein>
<sequence>MAITNQQRTLLTPKAPRLPNATPEYSKAYLDQLNNILRLYFNQLDNFEQALLASSGGRFLSAPYGAFQDSTSQTAVVNTATAMKFNTVDFANETYVADGTKLRVNNAGIYNLQFSAQVQNTDNASHDLSIWLRQGNDGGTSVDIPGSTGVVGLPPRKTPTDYFHTLIGWNYFVQLNVDDFMEIYWSTDSTFISIQAYPTTTAPIRPSTASVIATLSFVSALPALQ</sequence>